<reference evidence="1 2" key="1">
    <citation type="journal article" date="2011" name="J. Bacteriol.">
        <title>Genome sequence of the repetitive-sequence-rich Mycoplasma fermentans strain M64.</title>
        <authorList>
            <person name="Shu H.W."/>
            <person name="Liu T.T."/>
            <person name="Chang H.Y."/>
            <person name="Liu Y.M."/>
            <person name="Wu K.M."/>
            <person name="Shu H.Y."/>
            <person name="Tsai S.F."/>
            <person name="Hsiao K.J."/>
            <person name="Hu W.S."/>
            <person name="Ng W.V."/>
        </authorList>
    </citation>
    <scope>NUCLEOTIDE SEQUENCE [LARGE SCALE GENOMIC DNA]</scope>
    <source>
        <strain evidence="1 2">M64</strain>
    </source>
</reference>
<evidence type="ECO:0000313" key="2">
    <source>
        <dbReference type="Proteomes" id="UP000007473"/>
    </source>
</evidence>
<proteinExistence type="predicted"/>
<dbReference type="KEGG" id="mfm:MfeM64YM_0859"/>
<dbReference type="EMBL" id="CP002458">
    <property type="protein sequence ID" value="ADV34854.1"/>
    <property type="molecule type" value="Genomic_DNA"/>
</dbReference>
<organism evidence="1 2">
    <name type="scientific">Mycoplasmopsis fermentans (strain M64)</name>
    <name type="common">Mycoplasma fermentans</name>
    <dbReference type="NCBI Taxonomy" id="943945"/>
    <lineage>
        <taxon>Bacteria</taxon>
        <taxon>Bacillati</taxon>
        <taxon>Mycoplasmatota</taxon>
        <taxon>Mycoplasmoidales</taxon>
        <taxon>Metamycoplasmataceae</taxon>
        <taxon>Mycoplasmopsis</taxon>
    </lineage>
</organism>
<gene>
    <name evidence="1" type="ordered locus">MfeM64YM_0859</name>
</gene>
<sequence length="34" mass="4282">MIRFKINDKKYDFLTYNDILTFFKHFVLQNIKIN</sequence>
<protein>
    <submittedName>
        <fullName evidence="1">Uncharacterized protein</fullName>
    </submittedName>
</protein>
<evidence type="ECO:0000313" key="1">
    <source>
        <dbReference type="EMBL" id="ADV34854.1"/>
    </source>
</evidence>
<accession>A0AB32XCK5</accession>
<dbReference type="AlphaFoldDB" id="A0AB32XCK5"/>
<name>A0AB32XCK5_MYCFM</name>
<dbReference type="Proteomes" id="UP000007473">
    <property type="component" value="Chromosome"/>
</dbReference>